<dbReference type="PROSITE" id="PS01124">
    <property type="entry name" value="HTH_ARAC_FAMILY_2"/>
    <property type="match status" value="1"/>
</dbReference>
<evidence type="ECO:0000256" key="1">
    <source>
        <dbReference type="ARBA" id="ARBA00023015"/>
    </source>
</evidence>
<feature type="domain" description="HTH araC/xylS-type" evidence="4">
    <location>
        <begin position="145"/>
        <end position="244"/>
    </location>
</feature>
<gene>
    <name evidence="5" type="ORF">SAMN05444362_101121</name>
</gene>
<name>A0A1M4SPZ4_9BACT</name>
<dbReference type="InterPro" id="IPR009057">
    <property type="entry name" value="Homeodomain-like_sf"/>
</dbReference>
<evidence type="ECO:0000313" key="5">
    <source>
        <dbReference type="EMBL" id="SHE34280.1"/>
    </source>
</evidence>
<protein>
    <submittedName>
        <fullName evidence="5">Transcriptional regulator, AraC family</fullName>
    </submittedName>
</protein>
<evidence type="ECO:0000256" key="2">
    <source>
        <dbReference type="ARBA" id="ARBA00023125"/>
    </source>
</evidence>
<organism evidence="5 6">
    <name type="scientific">Dysgonomonas macrotermitis</name>
    <dbReference type="NCBI Taxonomy" id="1346286"/>
    <lineage>
        <taxon>Bacteria</taxon>
        <taxon>Pseudomonadati</taxon>
        <taxon>Bacteroidota</taxon>
        <taxon>Bacteroidia</taxon>
        <taxon>Bacteroidales</taxon>
        <taxon>Dysgonomonadaceae</taxon>
        <taxon>Dysgonomonas</taxon>
    </lineage>
</organism>
<dbReference type="InterPro" id="IPR018060">
    <property type="entry name" value="HTH_AraC"/>
</dbReference>
<keyword evidence="6" id="KW-1185">Reference proteome</keyword>
<dbReference type="EMBL" id="FQUC01000001">
    <property type="protein sequence ID" value="SHE34280.1"/>
    <property type="molecule type" value="Genomic_DNA"/>
</dbReference>
<dbReference type="STRING" id="1346286.SAMN05444362_101121"/>
<dbReference type="SMART" id="SM00342">
    <property type="entry name" value="HTH_ARAC"/>
    <property type="match status" value="1"/>
</dbReference>
<dbReference type="Gene3D" id="1.10.10.60">
    <property type="entry name" value="Homeodomain-like"/>
    <property type="match status" value="1"/>
</dbReference>
<dbReference type="AlphaFoldDB" id="A0A1M4SPZ4"/>
<dbReference type="Pfam" id="PF12833">
    <property type="entry name" value="HTH_18"/>
    <property type="match status" value="1"/>
</dbReference>
<dbReference type="Proteomes" id="UP000184480">
    <property type="component" value="Unassembled WGS sequence"/>
</dbReference>
<dbReference type="PANTHER" id="PTHR46796">
    <property type="entry name" value="HTH-TYPE TRANSCRIPTIONAL ACTIVATOR RHAS-RELATED"/>
    <property type="match status" value="1"/>
</dbReference>
<sequence length="253" mass="29641">MLAPYVKHYWFLKANITHSSRTRIVPTGHVCMMFHRGERIFSESDNQFQPQAFISGQEKSFTDLLYTSDLDMICIVFHPIGARVFFKMPMSEINGLRTDIYDLEDRELIDLRKVLEETQSNIQCALLIEQFLFKRIRNLADYNLKRINTAIELINNRQTDIKTLAGASCLSPKQFKRIFTEMVGANPKEYQRVIRFQRALFVLQTQSDINMAQLAFECGYYDQPHLIKEFKVFSGYTPLEYLAMCTPYSDYFS</sequence>
<proteinExistence type="predicted"/>
<keyword evidence="1" id="KW-0805">Transcription regulation</keyword>
<keyword evidence="3" id="KW-0804">Transcription</keyword>
<evidence type="ECO:0000313" key="6">
    <source>
        <dbReference type="Proteomes" id="UP000184480"/>
    </source>
</evidence>
<reference evidence="6" key="1">
    <citation type="submission" date="2016-11" db="EMBL/GenBank/DDBJ databases">
        <authorList>
            <person name="Varghese N."/>
            <person name="Submissions S."/>
        </authorList>
    </citation>
    <scope>NUCLEOTIDE SEQUENCE [LARGE SCALE GENOMIC DNA]</scope>
    <source>
        <strain evidence="6">DSM 27370</strain>
    </source>
</reference>
<dbReference type="InterPro" id="IPR046532">
    <property type="entry name" value="DUF6597"/>
</dbReference>
<dbReference type="InterPro" id="IPR050204">
    <property type="entry name" value="AraC_XylS_family_regulators"/>
</dbReference>
<dbReference type="SUPFAM" id="SSF46689">
    <property type="entry name" value="Homeodomain-like"/>
    <property type="match status" value="2"/>
</dbReference>
<dbReference type="GO" id="GO:0003700">
    <property type="term" value="F:DNA-binding transcription factor activity"/>
    <property type="evidence" value="ECO:0007669"/>
    <property type="project" value="InterPro"/>
</dbReference>
<dbReference type="GO" id="GO:0043565">
    <property type="term" value="F:sequence-specific DNA binding"/>
    <property type="evidence" value="ECO:0007669"/>
    <property type="project" value="InterPro"/>
</dbReference>
<evidence type="ECO:0000259" key="4">
    <source>
        <dbReference type="PROSITE" id="PS01124"/>
    </source>
</evidence>
<dbReference type="Pfam" id="PF20240">
    <property type="entry name" value="DUF6597"/>
    <property type="match status" value="1"/>
</dbReference>
<keyword evidence="2" id="KW-0238">DNA-binding</keyword>
<dbReference type="PANTHER" id="PTHR46796:SF13">
    <property type="entry name" value="HTH-TYPE TRANSCRIPTIONAL ACTIVATOR RHAS"/>
    <property type="match status" value="1"/>
</dbReference>
<accession>A0A1M4SPZ4</accession>
<evidence type="ECO:0000256" key="3">
    <source>
        <dbReference type="ARBA" id="ARBA00023163"/>
    </source>
</evidence>